<dbReference type="RefSeq" id="XP_067714447.1">
    <property type="nucleotide sequence ID" value="XM_067858346.1"/>
</dbReference>
<evidence type="ECO:0000313" key="1">
    <source>
        <dbReference type="EMBL" id="GIX62378.1"/>
    </source>
</evidence>
<protein>
    <submittedName>
        <fullName evidence="1">Reverse gyrase</fullName>
    </submittedName>
</protein>
<comment type="caution">
    <text evidence="1">The sequence shown here is derived from an EMBL/GenBank/DDBJ whole genome shotgun (WGS) entry which is preliminary data.</text>
</comment>
<dbReference type="Proteomes" id="UP001497744">
    <property type="component" value="Unassembled WGS sequence"/>
</dbReference>
<gene>
    <name evidence="1" type="ORF">BcabD6B2_18130</name>
</gene>
<accession>A0AAV4LQW8</accession>
<keyword evidence="2" id="KW-1185">Reference proteome</keyword>
<proteinExistence type="predicted"/>
<organism evidence="1 2">
    <name type="scientific">Babesia caballi</name>
    <dbReference type="NCBI Taxonomy" id="5871"/>
    <lineage>
        <taxon>Eukaryota</taxon>
        <taxon>Sar</taxon>
        <taxon>Alveolata</taxon>
        <taxon>Apicomplexa</taxon>
        <taxon>Aconoidasida</taxon>
        <taxon>Piroplasmida</taxon>
        <taxon>Babesiidae</taxon>
        <taxon>Babesia</taxon>
    </lineage>
</organism>
<reference evidence="1 2" key="1">
    <citation type="submission" date="2021-06" db="EMBL/GenBank/DDBJ databases">
        <title>Genome sequence of Babesia caballi.</title>
        <authorList>
            <person name="Yamagishi J."/>
            <person name="Kidaka T."/>
            <person name="Ochi A."/>
        </authorList>
    </citation>
    <scope>NUCLEOTIDE SEQUENCE [LARGE SCALE GENOMIC DNA]</scope>
    <source>
        <strain evidence="1">USDA-D6B2</strain>
    </source>
</reference>
<dbReference type="GeneID" id="94193859"/>
<evidence type="ECO:0000313" key="2">
    <source>
        <dbReference type="Proteomes" id="UP001497744"/>
    </source>
</evidence>
<dbReference type="AlphaFoldDB" id="A0AAV4LQW8"/>
<name>A0AAV4LQW8_BABCB</name>
<dbReference type="EMBL" id="BPLF01000002">
    <property type="protein sequence ID" value="GIX62378.1"/>
    <property type="molecule type" value="Genomic_DNA"/>
</dbReference>
<sequence length="164" mass="18286">MLIGTQTSISNATVAKHVSNILAQLLEITGLLIIPPTIEGLFQKFLKVFNIISSAFLKTGSRDNALQLLEHNFKARSNLTTEPRMIFHLLRNPIHQRPKPPRHLAGANAVPKLPNNFPNLRLMWIIFQLLNPTKPIEKADDKIQHGVADLVLCDVRGKNTAAGY</sequence>